<dbReference type="Gene3D" id="3.40.50.300">
    <property type="entry name" value="P-loop containing nucleotide triphosphate hydrolases"/>
    <property type="match status" value="1"/>
</dbReference>
<dbReference type="OrthoDB" id="9779872at2"/>
<dbReference type="InterPro" id="IPR003439">
    <property type="entry name" value="ABC_transporter-like_ATP-bd"/>
</dbReference>
<dbReference type="PROSITE" id="PS50893">
    <property type="entry name" value="ABC_TRANSPORTER_2"/>
    <property type="match status" value="1"/>
</dbReference>
<feature type="domain" description="ABC transporter" evidence="4">
    <location>
        <begin position="6"/>
        <end position="251"/>
    </location>
</feature>
<dbReference type="STRING" id="631454.N177_1515"/>
<dbReference type="CDD" id="cd03219">
    <property type="entry name" value="ABC_Mj1267_LivG_branched"/>
    <property type="match status" value="1"/>
</dbReference>
<keyword evidence="6" id="KW-1185">Reference proteome</keyword>
<dbReference type="RefSeq" id="WP_023431657.1">
    <property type="nucleotide sequence ID" value="NZ_AWXZ01000018.1"/>
</dbReference>
<evidence type="ECO:0000256" key="3">
    <source>
        <dbReference type="ARBA" id="ARBA00022840"/>
    </source>
</evidence>
<sequence>MSAPLISVDELTMRFGGLTAVDHLSFDVSEGTIHGLIGPNGAGKTTTFNMISGFYRPTGGRITFAGEPISGLPMHEVARRGLVRTFQHSTLFNELSVIDNVLVGTHMLFPPRLVAAILGRDGASRRAARERAEEALSFFGLHHLADELAGELPHGHQRALGMAIATAARPRAVLLDEPFTGMNGEETRRMMELMRKLKASGVTILIVEHDMQAIMGLCDSITVMSFGRLLAEGTPAEIRRNPKVIEAYLGGTPHAA</sequence>
<dbReference type="InterPro" id="IPR032823">
    <property type="entry name" value="BCA_ABC_TP_C"/>
</dbReference>
<dbReference type="Proteomes" id="UP000017819">
    <property type="component" value="Unassembled WGS sequence"/>
</dbReference>
<dbReference type="AlphaFoldDB" id="V4R105"/>
<dbReference type="PATRIC" id="fig|631454.5.peg.1497"/>
<evidence type="ECO:0000313" key="6">
    <source>
        <dbReference type="Proteomes" id="UP000017819"/>
    </source>
</evidence>
<comment type="caution">
    <text evidence="5">The sequence shown here is derived from an EMBL/GenBank/DDBJ whole genome shotgun (WGS) entry which is preliminary data.</text>
</comment>
<keyword evidence="1" id="KW-0813">Transport</keyword>
<gene>
    <name evidence="5" type="ORF">N177_1515</name>
</gene>
<dbReference type="InterPro" id="IPR051120">
    <property type="entry name" value="ABC_AA/LPS_Transport"/>
</dbReference>
<dbReference type="Pfam" id="PF12399">
    <property type="entry name" value="BCA_ABC_TP_C"/>
    <property type="match status" value="1"/>
</dbReference>
<dbReference type="GO" id="GO:0016887">
    <property type="term" value="F:ATP hydrolysis activity"/>
    <property type="evidence" value="ECO:0007669"/>
    <property type="project" value="InterPro"/>
</dbReference>
<accession>V4R105</accession>
<reference evidence="5 6" key="1">
    <citation type="journal article" date="2014" name="Genome Announc.">
        <title>Draft Genome Sequence of Lutibaculum baratangense Strain AMV1T, Isolated from a Mud Volcano in Andamans, India.</title>
        <authorList>
            <person name="Singh A."/>
            <person name="Sreenivas A."/>
            <person name="Sathyanarayana Reddy G."/>
            <person name="Pinnaka A.K."/>
            <person name="Shivaji S."/>
        </authorList>
    </citation>
    <scope>NUCLEOTIDE SEQUENCE [LARGE SCALE GENOMIC DNA]</scope>
    <source>
        <strain evidence="5 6">AMV1</strain>
    </source>
</reference>
<dbReference type="GO" id="GO:0005524">
    <property type="term" value="F:ATP binding"/>
    <property type="evidence" value="ECO:0007669"/>
    <property type="project" value="UniProtKB-KW"/>
</dbReference>
<keyword evidence="3 5" id="KW-0067">ATP-binding</keyword>
<dbReference type="eggNOG" id="COG0411">
    <property type="taxonomic scope" value="Bacteria"/>
</dbReference>
<evidence type="ECO:0000256" key="1">
    <source>
        <dbReference type="ARBA" id="ARBA00022448"/>
    </source>
</evidence>
<dbReference type="PANTHER" id="PTHR45772:SF4">
    <property type="entry name" value="ABC TRANSPORTER ATP-BINDING PROTEIN"/>
    <property type="match status" value="1"/>
</dbReference>
<organism evidence="5 6">
    <name type="scientific">Lutibaculum baratangense AMV1</name>
    <dbReference type="NCBI Taxonomy" id="631454"/>
    <lineage>
        <taxon>Bacteria</taxon>
        <taxon>Pseudomonadati</taxon>
        <taxon>Pseudomonadota</taxon>
        <taxon>Alphaproteobacteria</taxon>
        <taxon>Hyphomicrobiales</taxon>
        <taxon>Tepidamorphaceae</taxon>
        <taxon>Lutibaculum</taxon>
    </lineage>
</organism>
<evidence type="ECO:0000313" key="5">
    <source>
        <dbReference type="EMBL" id="ESR25682.1"/>
    </source>
</evidence>
<dbReference type="Pfam" id="PF00005">
    <property type="entry name" value="ABC_tran"/>
    <property type="match status" value="1"/>
</dbReference>
<dbReference type="InterPro" id="IPR003593">
    <property type="entry name" value="AAA+_ATPase"/>
</dbReference>
<dbReference type="FunFam" id="3.40.50.300:FF:000421">
    <property type="entry name" value="Branched-chain amino acid ABC transporter ATP-binding protein"/>
    <property type="match status" value="1"/>
</dbReference>
<dbReference type="PANTHER" id="PTHR45772">
    <property type="entry name" value="CONSERVED COMPONENT OF ABC TRANSPORTER FOR NATURAL AMINO ACIDS-RELATED"/>
    <property type="match status" value="1"/>
</dbReference>
<dbReference type="SUPFAM" id="SSF52540">
    <property type="entry name" value="P-loop containing nucleoside triphosphate hydrolases"/>
    <property type="match status" value="1"/>
</dbReference>
<dbReference type="InterPro" id="IPR027417">
    <property type="entry name" value="P-loop_NTPase"/>
</dbReference>
<dbReference type="EMBL" id="AWXZ01000018">
    <property type="protein sequence ID" value="ESR25682.1"/>
    <property type="molecule type" value="Genomic_DNA"/>
</dbReference>
<protein>
    <submittedName>
        <fullName evidence="5">Branched-chain amino acid transport ATP-binding protein LivG</fullName>
    </submittedName>
</protein>
<keyword evidence="2" id="KW-0547">Nucleotide-binding</keyword>
<evidence type="ECO:0000256" key="2">
    <source>
        <dbReference type="ARBA" id="ARBA00022741"/>
    </source>
</evidence>
<proteinExistence type="predicted"/>
<name>V4R105_9HYPH</name>
<dbReference type="GO" id="GO:0005886">
    <property type="term" value="C:plasma membrane"/>
    <property type="evidence" value="ECO:0007669"/>
    <property type="project" value="TreeGrafter"/>
</dbReference>
<dbReference type="SMART" id="SM00382">
    <property type="entry name" value="AAA"/>
    <property type="match status" value="1"/>
</dbReference>
<evidence type="ECO:0000259" key="4">
    <source>
        <dbReference type="PROSITE" id="PS50893"/>
    </source>
</evidence>